<comment type="caution">
    <text evidence="2">The sequence shown here is derived from an EMBL/GenBank/DDBJ whole genome shotgun (WGS) entry which is preliminary data.</text>
</comment>
<accession>A0A7C1BAI2</accession>
<organism evidence="2">
    <name type="scientific">candidate division WOR-3 bacterium</name>
    <dbReference type="NCBI Taxonomy" id="2052148"/>
    <lineage>
        <taxon>Bacteria</taxon>
        <taxon>Bacteria division WOR-3</taxon>
    </lineage>
</organism>
<evidence type="ECO:0008006" key="3">
    <source>
        <dbReference type="Google" id="ProtNLM"/>
    </source>
</evidence>
<evidence type="ECO:0000256" key="1">
    <source>
        <dbReference type="SAM" id="Phobius"/>
    </source>
</evidence>
<dbReference type="Proteomes" id="UP000885931">
    <property type="component" value="Unassembled WGS sequence"/>
</dbReference>
<gene>
    <name evidence="2" type="ORF">ENG67_04715</name>
</gene>
<keyword evidence="1" id="KW-0472">Membrane</keyword>
<feature type="transmembrane region" description="Helical" evidence="1">
    <location>
        <begin position="51"/>
        <end position="72"/>
    </location>
</feature>
<dbReference type="AlphaFoldDB" id="A0A7C1BAI2"/>
<proteinExistence type="predicted"/>
<keyword evidence="1" id="KW-1133">Transmembrane helix</keyword>
<protein>
    <recommendedName>
        <fullName evidence="3">ResB-like domain-containing protein</fullName>
    </recommendedName>
</protein>
<sequence>MRKLALFSGFALSLLFLAGPLLLSLMPEFYINNQFSGSILNFPWEGFPLSLFAVLLFMLSALLSVSLLYLCLRSRARGIARLSLCLGHLAITLALIAFAVNSLKSDDTGYHMISGAGERIGGSKFRLVKIEPIRATDSLVKNVRVTINVEDSLNFQVEYGRPFAFRGRRYFLGDFGYITSGVRLRVRGEPLLLHMGEVFRSDGVEVGLIAVEFRDSLPLARLSVNGEEVTLAQGETYKEADLVFDGVERVQVVVLRSARNYNLRLYTASGILLSLSLLFSLLS</sequence>
<name>A0A7C1BAI2_UNCW3</name>
<feature type="transmembrane region" description="Helical" evidence="1">
    <location>
        <begin position="79"/>
        <end position="100"/>
    </location>
</feature>
<keyword evidence="1" id="KW-0812">Transmembrane</keyword>
<dbReference type="EMBL" id="DRBW01000180">
    <property type="protein sequence ID" value="HDM90491.1"/>
    <property type="molecule type" value="Genomic_DNA"/>
</dbReference>
<evidence type="ECO:0000313" key="2">
    <source>
        <dbReference type="EMBL" id="HDM90491.1"/>
    </source>
</evidence>
<reference evidence="2" key="1">
    <citation type="journal article" date="2020" name="mSystems">
        <title>Genome- and Community-Level Interaction Insights into Carbon Utilization and Element Cycling Functions of Hydrothermarchaeota in Hydrothermal Sediment.</title>
        <authorList>
            <person name="Zhou Z."/>
            <person name="Liu Y."/>
            <person name="Xu W."/>
            <person name="Pan J."/>
            <person name="Luo Z.H."/>
            <person name="Li M."/>
        </authorList>
    </citation>
    <scope>NUCLEOTIDE SEQUENCE [LARGE SCALE GENOMIC DNA]</scope>
    <source>
        <strain evidence="2">HyVt-237</strain>
    </source>
</reference>